<evidence type="ECO:0000313" key="4">
    <source>
        <dbReference type="EMBL" id="MDN5212565.1"/>
    </source>
</evidence>
<comment type="caution">
    <text evidence="4">The sequence shown here is derived from an EMBL/GenBank/DDBJ whole genome shotgun (WGS) entry which is preliminary data.</text>
</comment>
<evidence type="ECO:0000256" key="3">
    <source>
        <dbReference type="PROSITE-ProRule" id="PRU00339"/>
    </source>
</evidence>
<keyword evidence="5" id="KW-1185">Reference proteome</keyword>
<evidence type="ECO:0000313" key="5">
    <source>
        <dbReference type="Proteomes" id="UP001172083"/>
    </source>
</evidence>
<evidence type="ECO:0000256" key="2">
    <source>
        <dbReference type="ARBA" id="ARBA00022803"/>
    </source>
</evidence>
<dbReference type="SUPFAM" id="SSF48452">
    <property type="entry name" value="TPR-like"/>
    <property type="match status" value="1"/>
</dbReference>
<dbReference type="RefSeq" id="WP_346757882.1">
    <property type="nucleotide sequence ID" value="NZ_JAUJEB010000001.1"/>
</dbReference>
<dbReference type="SMART" id="SM00028">
    <property type="entry name" value="TPR"/>
    <property type="match status" value="2"/>
</dbReference>
<gene>
    <name evidence="4" type="ORF">QQ020_10935</name>
</gene>
<dbReference type="EMBL" id="JAUJEB010000001">
    <property type="protein sequence ID" value="MDN5212565.1"/>
    <property type="molecule type" value="Genomic_DNA"/>
</dbReference>
<accession>A0ABT8L4A9</accession>
<dbReference type="Pfam" id="PF07719">
    <property type="entry name" value="TPR_2"/>
    <property type="match status" value="1"/>
</dbReference>
<dbReference type="InterPro" id="IPR013105">
    <property type="entry name" value="TPR_2"/>
</dbReference>
<evidence type="ECO:0000256" key="1">
    <source>
        <dbReference type="ARBA" id="ARBA00022737"/>
    </source>
</evidence>
<name>A0ABT8L4A9_9BACT</name>
<proteinExistence type="predicted"/>
<dbReference type="PROSITE" id="PS50005">
    <property type="entry name" value="TPR"/>
    <property type="match status" value="2"/>
</dbReference>
<protein>
    <submittedName>
        <fullName evidence="4">Tetratricopeptide repeat protein</fullName>
    </submittedName>
</protein>
<dbReference type="InterPro" id="IPR019734">
    <property type="entry name" value="TPR_rpt"/>
</dbReference>
<keyword evidence="1" id="KW-0677">Repeat</keyword>
<feature type="repeat" description="TPR" evidence="3">
    <location>
        <begin position="59"/>
        <end position="92"/>
    </location>
</feature>
<feature type="repeat" description="TPR" evidence="3">
    <location>
        <begin position="25"/>
        <end position="58"/>
    </location>
</feature>
<dbReference type="InterPro" id="IPR011990">
    <property type="entry name" value="TPR-like_helical_dom_sf"/>
</dbReference>
<sequence length="119" mass="14099">MHLYKNVLLLIIIIFSVPKGFSNPPNDWIRTGEAYAAQWDFNQAIFFFSKAIEEDPNLVPAYLHRYRAYLMINKYQEARNDLQMALVIDPEFVKNFMDRKRVEKNDSRHYAIPPPNPTH</sequence>
<dbReference type="Proteomes" id="UP001172083">
    <property type="component" value="Unassembled WGS sequence"/>
</dbReference>
<dbReference type="Gene3D" id="1.25.40.10">
    <property type="entry name" value="Tetratricopeptide repeat domain"/>
    <property type="match status" value="1"/>
</dbReference>
<organism evidence="4 5">
    <name type="scientific">Agaribacillus aureus</name>
    <dbReference type="NCBI Taxonomy" id="3051825"/>
    <lineage>
        <taxon>Bacteria</taxon>
        <taxon>Pseudomonadati</taxon>
        <taxon>Bacteroidota</taxon>
        <taxon>Cytophagia</taxon>
        <taxon>Cytophagales</taxon>
        <taxon>Splendidivirgaceae</taxon>
        <taxon>Agaribacillus</taxon>
    </lineage>
</organism>
<reference evidence="4" key="1">
    <citation type="submission" date="2023-06" db="EMBL/GenBank/DDBJ databases">
        <title>Genomic of Agaribacillus aureum.</title>
        <authorList>
            <person name="Wang G."/>
        </authorList>
    </citation>
    <scope>NUCLEOTIDE SEQUENCE</scope>
    <source>
        <strain evidence="4">BMA12</strain>
    </source>
</reference>
<keyword evidence="2 3" id="KW-0802">TPR repeat</keyword>